<evidence type="ECO:0000256" key="6">
    <source>
        <dbReference type="ARBA" id="ARBA00022822"/>
    </source>
</evidence>
<evidence type="ECO:0000313" key="11">
    <source>
        <dbReference type="EMBL" id="HIV99886.1"/>
    </source>
</evidence>
<dbReference type="EMBL" id="DXHV01000019">
    <property type="protein sequence ID" value="HIV99886.1"/>
    <property type="molecule type" value="Genomic_DNA"/>
</dbReference>
<reference evidence="11" key="2">
    <citation type="submission" date="2021-04" db="EMBL/GenBank/DDBJ databases">
        <authorList>
            <person name="Gilroy R."/>
        </authorList>
    </citation>
    <scope>NUCLEOTIDE SEQUENCE</scope>
    <source>
        <strain evidence="11">ChiHecec2B26-446</strain>
    </source>
</reference>
<dbReference type="Pfam" id="PF00218">
    <property type="entry name" value="IGPS"/>
    <property type="match status" value="1"/>
</dbReference>
<keyword evidence="5" id="KW-0210">Decarboxylase</keyword>
<dbReference type="Proteomes" id="UP000886752">
    <property type="component" value="Unassembled WGS sequence"/>
</dbReference>
<comment type="pathway">
    <text evidence="2">Amino-acid biosynthesis; L-tryptophan biosynthesis; L-tryptophan from chorismate: step 4/5.</text>
</comment>
<dbReference type="AlphaFoldDB" id="A0A9D1TPB8"/>
<keyword evidence="4" id="KW-0028">Amino-acid biosynthesis</keyword>
<evidence type="ECO:0000256" key="7">
    <source>
        <dbReference type="ARBA" id="ARBA00023141"/>
    </source>
</evidence>
<dbReference type="GO" id="GO:0004425">
    <property type="term" value="F:indole-3-glycerol-phosphate synthase activity"/>
    <property type="evidence" value="ECO:0007669"/>
    <property type="project" value="UniProtKB-EC"/>
</dbReference>
<evidence type="ECO:0000313" key="12">
    <source>
        <dbReference type="Proteomes" id="UP000886752"/>
    </source>
</evidence>
<dbReference type="PROSITE" id="PS00614">
    <property type="entry name" value="IGPS"/>
    <property type="match status" value="1"/>
</dbReference>
<feature type="domain" description="Indole-3-glycerol phosphate synthase" evidence="10">
    <location>
        <begin position="52"/>
        <end position="275"/>
    </location>
</feature>
<dbReference type="PANTHER" id="PTHR22854">
    <property type="entry name" value="TRYPTOPHAN BIOSYNTHESIS PROTEIN"/>
    <property type="match status" value="1"/>
</dbReference>
<evidence type="ECO:0000256" key="3">
    <source>
        <dbReference type="ARBA" id="ARBA00012362"/>
    </source>
</evidence>
<dbReference type="GO" id="GO:0000162">
    <property type="term" value="P:L-tryptophan biosynthetic process"/>
    <property type="evidence" value="ECO:0007669"/>
    <property type="project" value="UniProtKB-KW"/>
</dbReference>
<dbReference type="EC" id="4.1.1.48" evidence="3"/>
<evidence type="ECO:0000256" key="1">
    <source>
        <dbReference type="ARBA" id="ARBA00001633"/>
    </source>
</evidence>
<accession>A0A9D1TPB8</accession>
<dbReference type="InterPro" id="IPR013785">
    <property type="entry name" value="Aldolase_TIM"/>
</dbReference>
<comment type="caution">
    <text evidence="11">The sequence shown here is derived from an EMBL/GenBank/DDBJ whole genome shotgun (WGS) entry which is preliminary data.</text>
</comment>
<gene>
    <name evidence="11" type="ORF">H9894_01655</name>
</gene>
<dbReference type="PANTHER" id="PTHR22854:SF2">
    <property type="entry name" value="INDOLE-3-GLYCEROL-PHOSPHATE SYNTHASE"/>
    <property type="match status" value="1"/>
</dbReference>
<name>A0A9D1TPB8_9BACT</name>
<dbReference type="GO" id="GO:0004640">
    <property type="term" value="F:phosphoribosylanthranilate isomerase activity"/>
    <property type="evidence" value="ECO:0007669"/>
    <property type="project" value="TreeGrafter"/>
</dbReference>
<evidence type="ECO:0000256" key="5">
    <source>
        <dbReference type="ARBA" id="ARBA00022793"/>
    </source>
</evidence>
<feature type="region of interest" description="Disordered" evidence="9">
    <location>
        <begin position="1"/>
        <end position="24"/>
    </location>
</feature>
<dbReference type="InterPro" id="IPR013798">
    <property type="entry name" value="Indole-3-glycerol_P_synth_dom"/>
</dbReference>
<evidence type="ECO:0000256" key="4">
    <source>
        <dbReference type="ARBA" id="ARBA00022605"/>
    </source>
</evidence>
<proteinExistence type="predicted"/>
<comment type="catalytic activity">
    <reaction evidence="1">
        <text>1-(2-carboxyphenylamino)-1-deoxy-D-ribulose 5-phosphate + H(+) = (1S,2R)-1-C-(indol-3-yl)glycerol 3-phosphate + CO2 + H2O</text>
        <dbReference type="Rhea" id="RHEA:23476"/>
        <dbReference type="ChEBI" id="CHEBI:15377"/>
        <dbReference type="ChEBI" id="CHEBI:15378"/>
        <dbReference type="ChEBI" id="CHEBI:16526"/>
        <dbReference type="ChEBI" id="CHEBI:58613"/>
        <dbReference type="ChEBI" id="CHEBI:58866"/>
        <dbReference type="EC" id="4.1.1.48"/>
    </reaction>
</comment>
<keyword evidence="7" id="KW-0057">Aromatic amino acid biosynthesis</keyword>
<keyword evidence="6" id="KW-0822">Tryptophan biosynthesis</keyword>
<protein>
    <recommendedName>
        <fullName evidence="3">indole-3-glycerol-phosphate synthase</fullName>
        <ecNumber evidence="3">4.1.1.48</ecNumber>
    </recommendedName>
</protein>
<dbReference type="InterPro" id="IPR011060">
    <property type="entry name" value="RibuloseP-bd_barrel"/>
</dbReference>
<evidence type="ECO:0000259" key="10">
    <source>
        <dbReference type="Pfam" id="PF00218"/>
    </source>
</evidence>
<organism evidence="11 12">
    <name type="scientific">Candidatus Desulfovibrio intestinipullorum</name>
    <dbReference type="NCBI Taxonomy" id="2838536"/>
    <lineage>
        <taxon>Bacteria</taxon>
        <taxon>Pseudomonadati</taxon>
        <taxon>Thermodesulfobacteriota</taxon>
        <taxon>Desulfovibrionia</taxon>
        <taxon>Desulfovibrionales</taxon>
        <taxon>Desulfovibrionaceae</taxon>
        <taxon>Desulfovibrio</taxon>
    </lineage>
</organism>
<reference evidence="11" key="1">
    <citation type="journal article" date="2021" name="PeerJ">
        <title>Extensive microbial diversity within the chicken gut microbiome revealed by metagenomics and culture.</title>
        <authorList>
            <person name="Gilroy R."/>
            <person name="Ravi A."/>
            <person name="Getino M."/>
            <person name="Pursley I."/>
            <person name="Horton D.L."/>
            <person name="Alikhan N.F."/>
            <person name="Baker D."/>
            <person name="Gharbi K."/>
            <person name="Hall N."/>
            <person name="Watson M."/>
            <person name="Adriaenssens E.M."/>
            <person name="Foster-Nyarko E."/>
            <person name="Jarju S."/>
            <person name="Secka A."/>
            <person name="Antonio M."/>
            <person name="Oren A."/>
            <person name="Chaudhuri R.R."/>
            <person name="La Ragione R."/>
            <person name="Hildebrand F."/>
            <person name="Pallen M.J."/>
        </authorList>
    </citation>
    <scope>NUCLEOTIDE SEQUENCE</scope>
    <source>
        <strain evidence="11">ChiHecec2B26-446</strain>
    </source>
</reference>
<dbReference type="Gene3D" id="3.20.20.70">
    <property type="entry name" value="Aldolase class I"/>
    <property type="match status" value="1"/>
</dbReference>
<evidence type="ECO:0000256" key="8">
    <source>
        <dbReference type="ARBA" id="ARBA00023239"/>
    </source>
</evidence>
<dbReference type="CDD" id="cd00331">
    <property type="entry name" value="IGPS"/>
    <property type="match status" value="1"/>
</dbReference>
<sequence length="298" mass="31765">MSAGNTTGAQARPARQTGQGRGRLERFRVAKAPELAALKERKTPLVPYKGTRPGFARALTREGRTPLAVIAEFKQASPSQGPICTSLTVEDVVCAYAKNGASALSILTEEQYFAGHIDYLARARRALDAAGFASMPLLRKDFLFDPLQIEATAATPASAFLLIVRQTPDVQDLRALRELGERHGLEAVVEVFDAEDLELARLSGARIIQVNARDLETFAVDRQACLILKTAAGQAQDEVWIAASGMDRHEHLCAARNAGYAAALVGTALMRNGTPGASLAALLQGAEAQAATCGKGRE</sequence>
<evidence type="ECO:0000256" key="2">
    <source>
        <dbReference type="ARBA" id="ARBA00004696"/>
    </source>
</evidence>
<dbReference type="InterPro" id="IPR045186">
    <property type="entry name" value="Indole-3-glycerol_P_synth"/>
</dbReference>
<dbReference type="SUPFAM" id="SSF51366">
    <property type="entry name" value="Ribulose-phoshate binding barrel"/>
    <property type="match status" value="1"/>
</dbReference>
<dbReference type="InterPro" id="IPR001468">
    <property type="entry name" value="Indole-3-GlycerolPSynthase_CS"/>
</dbReference>
<evidence type="ECO:0000256" key="9">
    <source>
        <dbReference type="SAM" id="MobiDB-lite"/>
    </source>
</evidence>
<keyword evidence="8" id="KW-0456">Lyase</keyword>